<evidence type="ECO:0000256" key="1">
    <source>
        <dbReference type="SAM" id="SignalP"/>
    </source>
</evidence>
<dbReference type="EMBL" id="BDIP01000099">
    <property type="protein sequence ID" value="GCA62039.1"/>
    <property type="molecule type" value="Genomic_DNA"/>
</dbReference>
<feature type="signal peptide" evidence="1">
    <location>
        <begin position="1"/>
        <end position="29"/>
    </location>
</feature>
<protein>
    <submittedName>
        <fullName evidence="2">Uncharacterized protein</fullName>
    </submittedName>
</protein>
<evidence type="ECO:0000313" key="2">
    <source>
        <dbReference type="EMBL" id="GCA62039.1"/>
    </source>
</evidence>
<proteinExistence type="predicted"/>
<reference evidence="2 3" key="1">
    <citation type="journal article" date="2018" name="PLoS ONE">
        <title>The draft genome of Kipferlia bialata reveals reductive genome evolution in fornicate parasites.</title>
        <authorList>
            <person name="Tanifuji G."/>
            <person name="Takabayashi S."/>
            <person name="Kume K."/>
            <person name="Takagi M."/>
            <person name="Nakayama T."/>
            <person name="Kamikawa R."/>
            <person name="Inagaki Y."/>
            <person name="Hashimoto T."/>
        </authorList>
    </citation>
    <scope>NUCLEOTIDE SEQUENCE [LARGE SCALE GENOMIC DNA]</scope>
    <source>
        <strain evidence="2">NY0173</strain>
    </source>
</reference>
<sequence>MGAGPKHGCRVPNIFAFLVLFLTLASVWGSYTPEISVTGLPTTPLATVEYTVSVAMDVGTVSVPMMLPVLVSYTHSLGTSTYELYPAVEDNYTAVEGPVTLPYEGKYTVSVSAGGVDLSSLLASTSVVAELAVVDLSFSTLYFDAQVTAGNQVDTHFELKTSTGDHLGAPSIRWTGCGWSHTTSPSEFTLTAGFEKCYVALPTTACTYSAQVMWGAVDVDSPKSVVVLAGAVDSAKSSAMAHAVSPLDSASDASTGVAVGNDVVVTFIPRDRWVM</sequence>
<organism evidence="2 3">
    <name type="scientific">Kipferlia bialata</name>
    <dbReference type="NCBI Taxonomy" id="797122"/>
    <lineage>
        <taxon>Eukaryota</taxon>
        <taxon>Metamonada</taxon>
        <taxon>Carpediemonas-like organisms</taxon>
        <taxon>Kipferlia</taxon>
    </lineage>
</organism>
<gene>
    <name evidence="2" type="ORF">KIPB_000800</name>
</gene>
<feature type="chain" id="PRO_5017357565" evidence="1">
    <location>
        <begin position="30"/>
        <end position="275"/>
    </location>
</feature>
<evidence type="ECO:0000313" key="3">
    <source>
        <dbReference type="Proteomes" id="UP000265618"/>
    </source>
</evidence>
<dbReference type="AlphaFoldDB" id="A0A391NTR1"/>
<comment type="caution">
    <text evidence="2">The sequence shown here is derived from an EMBL/GenBank/DDBJ whole genome shotgun (WGS) entry which is preliminary data.</text>
</comment>
<dbReference type="Proteomes" id="UP000265618">
    <property type="component" value="Unassembled WGS sequence"/>
</dbReference>
<accession>A0A391NTR1</accession>
<keyword evidence="1" id="KW-0732">Signal</keyword>
<keyword evidence="3" id="KW-1185">Reference proteome</keyword>
<name>A0A391NTR1_9EUKA</name>